<accession>A0A2I1CH20</accession>
<dbReference type="Proteomes" id="UP000234474">
    <property type="component" value="Unassembled WGS sequence"/>
</dbReference>
<gene>
    <name evidence="1" type="ORF">P174DRAFT_428394</name>
</gene>
<name>A0A2I1CH20_ASPN1</name>
<organism evidence="1 2">
    <name type="scientific">Aspergillus novofumigatus (strain IBT 16806)</name>
    <dbReference type="NCBI Taxonomy" id="1392255"/>
    <lineage>
        <taxon>Eukaryota</taxon>
        <taxon>Fungi</taxon>
        <taxon>Dikarya</taxon>
        <taxon>Ascomycota</taxon>
        <taxon>Pezizomycotina</taxon>
        <taxon>Eurotiomycetes</taxon>
        <taxon>Eurotiomycetidae</taxon>
        <taxon>Eurotiales</taxon>
        <taxon>Aspergillaceae</taxon>
        <taxon>Aspergillus</taxon>
        <taxon>Aspergillus subgen. Fumigati</taxon>
    </lineage>
</organism>
<dbReference type="AlphaFoldDB" id="A0A2I1CH20"/>
<reference evidence="2" key="1">
    <citation type="journal article" date="2018" name="Proc. Natl. Acad. Sci. U.S.A.">
        <title>Linking secondary metabolites to gene clusters through genome sequencing of six diverse Aspergillus species.</title>
        <authorList>
            <person name="Kaerboelling I."/>
            <person name="Vesth T.C."/>
            <person name="Frisvad J.C."/>
            <person name="Nybo J.L."/>
            <person name="Theobald S."/>
            <person name="Kuo A."/>
            <person name="Bowyer P."/>
            <person name="Matsuda Y."/>
            <person name="Mondo S."/>
            <person name="Lyhne E.K."/>
            <person name="Kogle M.E."/>
            <person name="Clum A."/>
            <person name="Lipzen A."/>
            <person name="Salamov A."/>
            <person name="Ngan C.Y."/>
            <person name="Daum C."/>
            <person name="Chiniquy J."/>
            <person name="Barry K."/>
            <person name="LaButti K."/>
            <person name="Haridas S."/>
            <person name="Simmons B.A."/>
            <person name="Magnuson J.K."/>
            <person name="Mortensen U.H."/>
            <person name="Larsen T.O."/>
            <person name="Grigoriev I.V."/>
            <person name="Baker S.E."/>
            <person name="Andersen M.R."/>
        </authorList>
    </citation>
    <scope>NUCLEOTIDE SEQUENCE [LARGE SCALE GENOMIC DNA]</scope>
    <source>
        <strain evidence="2">IBT 16806</strain>
    </source>
</reference>
<keyword evidence="2" id="KW-1185">Reference proteome</keyword>
<protein>
    <submittedName>
        <fullName evidence="1">Uncharacterized protein</fullName>
    </submittedName>
</protein>
<comment type="caution">
    <text evidence="1">The sequence shown here is derived from an EMBL/GenBank/DDBJ whole genome shotgun (WGS) entry which is preliminary data.</text>
</comment>
<evidence type="ECO:0000313" key="2">
    <source>
        <dbReference type="Proteomes" id="UP000234474"/>
    </source>
</evidence>
<dbReference type="VEuPathDB" id="FungiDB:P174DRAFT_428394"/>
<dbReference type="GeneID" id="36532834"/>
<evidence type="ECO:0000313" key="1">
    <source>
        <dbReference type="EMBL" id="PKX96890.1"/>
    </source>
</evidence>
<dbReference type="RefSeq" id="XP_024685485.1">
    <property type="nucleotide sequence ID" value="XM_024825509.1"/>
</dbReference>
<dbReference type="OrthoDB" id="1896086at2759"/>
<sequence length="103" mass="10783">MTFAGAGSGASVGDVGIGLDSAVAAQVQMLLSRSSTSNCEVGDNFFTPSLQACQLDLTRVICGAKNVLADGISWDRYADWLLMNPARFPWTNAEVAAVVNTVV</sequence>
<dbReference type="EMBL" id="MSZS01000002">
    <property type="protein sequence ID" value="PKX96890.1"/>
    <property type="molecule type" value="Genomic_DNA"/>
</dbReference>
<dbReference type="STRING" id="1392255.A0A2I1CH20"/>
<proteinExistence type="predicted"/>